<keyword evidence="3 7" id="KW-0698">rRNA processing</keyword>
<dbReference type="AlphaFoldDB" id="A0AAV5R8Z4"/>
<dbReference type="GO" id="GO:0005732">
    <property type="term" value="C:sno(s)RNA-containing ribonucleoprotein complex"/>
    <property type="evidence" value="ECO:0007669"/>
    <property type="project" value="UniProtKB-UniRule"/>
</dbReference>
<organism evidence="9 10">
    <name type="scientific">Pichia kluyveri</name>
    <name type="common">Yeast</name>
    <dbReference type="NCBI Taxonomy" id="36015"/>
    <lineage>
        <taxon>Eukaryota</taxon>
        <taxon>Fungi</taxon>
        <taxon>Dikarya</taxon>
        <taxon>Ascomycota</taxon>
        <taxon>Saccharomycotina</taxon>
        <taxon>Pichiomycetes</taxon>
        <taxon>Pichiales</taxon>
        <taxon>Pichiaceae</taxon>
        <taxon>Pichia</taxon>
    </lineage>
</organism>
<dbReference type="GO" id="GO:0032040">
    <property type="term" value="C:small-subunit processome"/>
    <property type="evidence" value="ECO:0007669"/>
    <property type="project" value="TreeGrafter"/>
</dbReference>
<comment type="function">
    <text evidence="7">Involved in nucleolar processing of pre-18S ribosomal RNA.</text>
</comment>
<gene>
    <name evidence="9" type="ORF">DAPK24_044810</name>
</gene>
<accession>A0AAV5R8Z4</accession>
<feature type="compositionally biased region" description="Acidic residues" evidence="8">
    <location>
        <begin position="101"/>
        <end position="190"/>
    </location>
</feature>
<keyword evidence="2 7" id="KW-0690">Ribosome biogenesis</keyword>
<dbReference type="Proteomes" id="UP001378960">
    <property type="component" value="Unassembled WGS sequence"/>
</dbReference>
<dbReference type="EMBL" id="BTGB01000009">
    <property type="protein sequence ID" value="GMM47883.1"/>
    <property type="molecule type" value="Genomic_DNA"/>
</dbReference>
<keyword evidence="5 7" id="KW-0687">Ribonucleoprotein</keyword>
<name>A0AAV5R8Z4_PICKL</name>
<comment type="similarity">
    <text evidence="6 7">Belongs to the MPP10 family.</text>
</comment>
<dbReference type="PIRSF" id="PIRSF017300">
    <property type="entry name" value="snoRNP_Mpp10"/>
    <property type="match status" value="1"/>
</dbReference>
<feature type="compositionally biased region" description="Acidic residues" evidence="8">
    <location>
        <begin position="269"/>
        <end position="279"/>
    </location>
</feature>
<evidence type="ECO:0000256" key="6">
    <source>
        <dbReference type="ARBA" id="ARBA00029455"/>
    </source>
</evidence>
<feature type="compositionally biased region" description="Acidic residues" evidence="8">
    <location>
        <begin position="205"/>
        <end position="233"/>
    </location>
</feature>
<dbReference type="GO" id="GO:0006364">
    <property type="term" value="P:rRNA processing"/>
    <property type="evidence" value="ECO:0007669"/>
    <property type="project" value="UniProtKB-KW"/>
</dbReference>
<dbReference type="PANTHER" id="PTHR17039:SF0">
    <property type="entry name" value="U3 SMALL NUCLEOLAR RIBONUCLEOPROTEIN PROTEIN MPP10"/>
    <property type="match status" value="1"/>
</dbReference>
<evidence type="ECO:0000256" key="8">
    <source>
        <dbReference type="SAM" id="MobiDB-lite"/>
    </source>
</evidence>
<dbReference type="GO" id="GO:0034457">
    <property type="term" value="C:Mpp10 complex"/>
    <property type="evidence" value="ECO:0007669"/>
    <property type="project" value="UniProtKB-UniRule"/>
</dbReference>
<feature type="compositionally biased region" description="Basic and acidic residues" evidence="8">
    <location>
        <begin position="559"/>
        <end position="571"/>
    </location>
</feature>
<comment type="caution">
    <text evidence="9">The sequence shown here is derived from an EMBL/GenBank/DDBJ whole genome shotgun (WGS) entry which is preliminary data.</text>
</comment>
<dbReference type="PANTHER" id="PTHR17039">
    <property type="entry name" value="U3 SMALL NUCLEOLAR RIBONUCLEOPROTEIN PROTEIN MPP10"/>
    <property type="match status" value="1"/>
</dbReference>
<evidence type="ECO:0000313" key="9">
    <source>
        <dbReference type="EMBL" id="GMM47883.1"/>
    </source>
</evidence>
<evidence type="ECO:0000256" key="3">
    <source>
        <dbReference type="ARBA" id="ARBA00022552"/>
    </source>
</evidence>
<feature type="region of interest" description="Disordered" evidence="8">
    <location>
        <begin position="205"/>
        <end position="323"/>
    </location>
</feature>
<evidence type="ECO:0000313" key="10">
    <source>
        <dbReference type="Proteomes" id="UP001378960"/>
    </source>
</evidence>
<evidence type="ECO:0000256" key="2">
    <source>
        <dbReference type="ARBA" id="ARBA00022517"/>
    </source>
</evidence>
<dbReference type="InterPro" id="IPR012173">
    <property type="entry name" value="Mpp10"/>
</dbReference>
<dbReference type="Pfam" id="PF04006">
    <property type="entry name" value="Mpp10"/>
    <property type="match status" value="1"/>
</dbReference>
<feature type="compositionally biased region" description="Acidic residues" evidence="8">
    <location>
        <begin position="289"/>
        <end position="300"/>
    </location>
</feature>
<evidence type="ECO:0000256" key="1">
    <source>
        <dbReference type="ARBA" id="ARBA00004604"/>
    </source>
</evidence>
<feature type="region of interest" description="Disordered" evidence="8">
    <location>
        <begin position="540"/>
        <end position="571"/>
    </location>
</feature>
<evidence type="ECO:0000256" key="7">
    <source>
        <dbReference type="PIRNR" id="PIRNR017300"/>
    </source>
</evidence>
<feature type="compositionally biased region" description="Basic residues" evidence="8">
    <location>
        <begin position="543"/>
        <end position="554"/>
    </location>
</feature>
<evidence type="ECO:0000256" key="4">
    <source>
        <dbReference type="ARBA" id="ARBA00023242"/>
    </source>
</evidence>
<feature type="region of interest" description="Disordered" evidence="8">
    <location>
        <begin position="97"/>
        <end position="190"/>
    </location>
</feature>
<feature type="compositionally biased region" description="Basic and acidic residues" evidence="8">
    <location>
        <begin position="306"/>
        <end position="323"/>
    </location>
</feature>
<comment type="subcellular location">
    <subcellularLocation>
        <location evidence="1 7">Nucleus</location>
        <location evidence="1 7">Nucleolus</location>
    </subcellularLocation>
</comment>
<proteinExistence type="inferred from homology"/>
<protein>
    <recommendedName>
        <fullName evidence="7">U3 small nucleolar ribonucleoprotein protein MPP10</fullName>
    </recommendedName>
</protein>
<keyword evidence="10" id="KW-1185">Reference proteome</keyword>
<sequence>MSGITLEGILDDPTILFGYNKTEGTGKTDEFLNCDALLESLKSIVDPVIKESEESVLDEIYVDGLDASQVWGQVKLVFDGVEKSIWSDISEFKSNGFYNEERDEQEEDEEEVESEEAFGEMEGSDSEEVEMQEGEEEEVNSGKEEDSEIDENEIEEEIEEEENDEDMEDEREEESENEQEDDDHFGLDDEVFNLDEYKRQVLALEDNDFSDQDDEDVDFFGDLSEDDDDEMYTYDDFFDKVDNKKRHGKGGKDNFKGKGKAKGKKKDEESEFLEEDYDAAYDAAQADLYGEESEEEEEEEGNNKNNGKEENLSTFEKQQRELQKQIAELEAESIAEKKWTMKGEVSGKQRNSDTLLEEELEFDRTAKPVPVITQETTESIEEIIKRRIVNQEFDEVTKRIISELNNFKKSKKVDVSEEKSGKSLAELYEDEYSGKANGKEEVNEVLEQAHAEITELFKDVTYQLDSLYSSHFVPRPKEKLMDVRIETSTISMEDAQPLTMSGSNSLAPQEIYKAGTKIGKDEVLLKSGVVMAKAELERDDKQRLHRAKKRKQHMQSRTESIKKNKVETKQQ</sequence>
<evidence type="ECO:0000256" key="5">
    <source>
        <dbReference type="ARBA" id="ARBA00023274"/>
    </source>
</evidence>
<reference evidence="9 10" key="1">
    <citation type="journal article" date="2023" name="Elife">
        <title>Identification of key yeast species and microbe-microbe interactions impacting larval growth of Drosophila in the wild.</title>
        <authorList>
            <person name="Mure A."/>
            <person name="Sugiura Y."/>
            <person name="Maeda R."/>
            <person name="Honda K."/>
            <person name="Sakurai N."/>
            <person name="Takahashi Y."/>
            <person name="Watada M."/>
            <person name="Katoh T."/>
            <person name="Gotoh A."/>
            <person name="Gotoh Y."/>
            <person name="Taniguchi I."/>
            <person name="Nakamura K."/>
            <person name="Hayashi T."/>
            <person name="Katayama T."/>
            <person name="Uemura T."/>
            <person name="Hattori Y."/>
        </authorList>
    </citation>
    <scope>NUCLEOTIDE SEQUENCE [LARGE SCALE GENOMIC DNA]</scope>
    <source>
        <strain evidence="9 10">PK-24</strain>
    </source>
</reference>
<keyword evidence="4 7" id="KW-0539">Nucleus</keyword>